<dbReference type="Proteomes" id="UP000054321">
    <property type="component" value="Unassembled WGS sequence"/>
</dbReference>
<sequence>MAPTETNYLIHDKELLAIEQTRDLDQAKKDNREQVLLLYENLDQQIIQDLEVNRIDLSLSSIEDQLDLIDEILQANRIALDLVCIRKLGQQDKGGYTIRDGLLKRNRKLVVTQSVCTDLIKALHYGISIAHPRKHKTGLLIKE</sequence>
<evidence type="ECO:0000313" key="2">
    <source>
        <dbReference type="Proteomes" id="UP000054321"/>
    </source>
</evidence>
<keyword evidence="2" id="KW-1185">Reference proteome</keyword>
<reference evidence="1 2" key="1">
    <citation type="submission" date="2014-04" db="EMBL/GenBank/DDBJ databases">
        <authorList>
            <consortium name="DOE Joint Genome Institute"/>
            <person name="Kuo A."/>
            <person name="Martino E."/>
            <person name="Perotto S."/>
            <person name="Kohler A."/>
            <person name="Nagy L.G."/>
            <person name="Floudas D."/>
            <person name="Copeland A."/>
            <person name="Barry K.W."/>
            <person name="Cichocki N."/>
            <person name="Veneault-Fourrey C."/>
            <person name="LaButti K."/>
            <person name="Lindquist E.A."/>
            <person name="Lipzen A."/>
            <person name="Lundell T."/>
            <person name="Morin E."/>
            <person name="Murat C."/>
            <person name="Sun H."/>
            <person name="Tunlid A."/>
            <person name="Henrissat B."/>
            <person name="Grigoriev I.V."/>
            <person name="Hibbett D.S."/>
            <person name="Martin F."/>
            <person name="Nordberg H.P."/>
            <person name="Cantor M.N."/>
            <person name="Hua S.X."/>
        </authorList>
    </citation>
    <scope>NUCLEOTIDE SEQUENCE [LARGE SCALE GENOMIC DNA]</scope>
    <source>
        <strain evidence="1 2">Zn</strain>
    </source>
</reference>
<protein>
    <submittedName>
        <fullName evidence="1">Uncharacterized protein</fullName>
    </submittedName>
</protein>
<reference evidence="2" key="2">
    <citation type="submission" date="2015-01" db="EMBL/GenBank/DDBJ databases">
        <title>Evolutionary Origins and Diversification of the Mycorrhizal Mutualists.</title>
        <authorList>
            <consortium name="DOE Joint Genome Institute"/>
            <consortium name="Mycorrhizal Genomics Consortium"/>
            <person name="Kohler A."/>
            <person name="Kuo A."/>
            <person name="Nagy L.G."/>
            <person name="Floudas D."/>
            <person name="Copeland A."/>
            <person name="Barry K.W."/>
            <person name="Cichocki N."/>
            <person name="Veneault-Fourrey C."/>
            <person name="LaButti K."/>
            <person name="Lindquist E.A."/>
            <person name="Lipzen A."/>
            <person name="Lundell T."/>
            <person name="Morin E."/>
            <person name="Murat C."/>
            <person name="Riley R."/>
            <person name="Ohm R."/>
            <person name="Sun H."/>
            <person name="Tunlid A."/>
            <person name="Henrissat B."/>
            <person name="Grigoriev I.V."/>
            <person name="Hibbett D.S."/>
            <person name="Martin F."/>
        </authorList>
    </citation>
    <scope>NUCLEOTIDE SEQUENCE [LARGE SCALE GENOMIC DNA]</scope>
    <source>
        <strain evidence="2">Zn</strain>
    </source>
</reference>
<dbReference type="HOGENOM" id="CLU_1806747_0_0_1"/>
<gene>
    <name evidence="1" type="ORF">OIDMADRAFT_57695</name>
</gene>
<dbReference type="EMBL" id="KN832881">
    <property type="protein sequence ID" value="KIM98194.1"/>
    <property type="molecule type" value="Genomic_DNA"/>
</dbReference>
<dbReference type="InParanoid" id="A0A0C3H4D0"/>
<name>A0A0C3H4D0_OIDMZ</name>
<accession>A0A0C3H4D0</accession>
<dbReference type="OrthoDB" id="4364638at2759"/>
<dbReference type="AlphaFoldDB" id="A0A0C3H4D0"/>
<evidence type="ECO:0000313" key="1">
    <source>
        <dbReference type="EMBL" id="KIM98194.1"/>
    </source>
</evidence>
<proteinExistence type="predicted"/>
<organism evidence="1 2">
    <name type="scientific">Oidiodendron maius (strain Zn)</name>
    <dbReference type="NCBI Taxonomy" id="913774"/>
    <lineage>
        <taxon>Eukaryota</taxon>
        <taxon>Fungi</taxon>
        <taxon>Dikarya</taxon>
        <taxon>Ascomycota</taxon>
        <taxon>Pezizomycotina</taxon>
        <taxon>Leotiomycetes</taxon>
        <taxon>Leotiomycetes incertae sedis</taxon>
        <taxon>Myxotrichaceae</taxon>
        <taxon>Oidiodendron</taxon>
    </lineage>
</organism>